<dbReference type="SUPFAM" id="SSF51004">
    <property type="entry name" value="C-terminal (heme d1) domain of cytochrome cd1-nitrite reductase"/>
    <property type="match status" value="1"/>
</dbReference>
<name>A0ABP7QMD2_9SPHI</name>
<feature type="domain" description="YNCE-like beta-propeller" evidence="2">
    <location>
        <begin position="66"/>
        <end position="159"/>
    </location>
</feature>
<reference evidence="4" key="1">
    <citation type="journal article" date="2019" name="Int. J. Syst. Evol. Microbiol.">
        <title>The Global Catalogue of Microorganisms (GCM) 10K type strain sequencing project: providing services to taxonomists for standard genome sequencing and annotation.</title>
        <authorList>
            <consortium name="The Broad Institute Genomics Platform"/>
            <consortium name="The Broad Institute Genome Sequencing Center for Infectious Disease"/>
            <person name="Wu L."/>
            <person name="Ma J."/>
        </authorList>
    </citation>
    <scope>NUCLEOTIDE SEQUENCE [LARGE SCALE GENOMIC DNA]</scope>
    <source>
        <strain evidence="4">JCM 16601</strain>
    </source>
</reference>
<evidence type="ECO:0000313" key="3">
    <source>
        <dbReference type="EMBL" id="GAA3984986.1"/>
    </source>
</evidence>
<dbReference type="InterPro" id="IPR051200">
    <property type="entry name" value="Host-pathogen_enzymatic-act"/>
</dbReference>
<dbReference type="Proteomes" id="UP001500742">
    <property type="component" value="Unassembled WGS sequence"/>
</dbReference>
<organism evidence="3 4">
    <name type="scientific">Mucilaginibacter dorajii</name>
    <dbReference type="NCBI Taxonomy" id="692994"/>
    <lineage>
        <taxon>Bacteria</taxon>
        <taxon>Pseudomonadati</taxon>
        <taxon>Bacteroidota</taxon>
        <taxon>Sphingobacteriia</taxon>
        <taxon>Sphingobacteriales</taxon>
        <taxon>Sphingobacteriaceae</taxon>
        <taxon>Mucilaginibacter</taxon>
    </lineage>
</organism>
<keyword evidence="4" id="KW-1185">Reference proteome</keyword>
<proteinExistence type="predicted"/>
<comment type="caution">
    <text evidence="3">The sequence shown here is derived from an EMBL/GenBank/DDBJ whole genome shotgun (WGS) entry which is preliminary data.</text>
</comment>
<evidence type="ECO:0000259" key="2">
    <source>
        <dbReference type="Pfam" id="PF21783"/>
    </source>
</evidence>
<dbReference type="Gene3D" id="2.130.10.10">
    <property type="entry name" value="YVTN repeat-like/Quinoprotein amine dehydrogenase"/>
    <property type="match status" value="2"/>
</dbReference>
<dbReference type="Pfam" id="PF21783">
    <property type="entry name" value="YNCE"/>
    <property type="match status" value="1"/>
</dbReference>
<dbReference type="EMBL" id="BAAAZC010000028">
    <property type="protein sequence ID" value="GAA3984986.1"/>
    <property type="molecule type" value="Genomic_DNA"/>
</dbReference>
<accession>A0ABP7QMD2</accession>
<dbReference type="NCBIfam" id="TIGR02276">
    <property type="entry name" value="beta_rpt_yvtn"/>
    <property type="match status" value="1"/>
</dbReference>
<protein>
    <recommendedName>
        <fullName evidence="2">YNCE-like beta-propeller domain-containing protein</fullName>
    </recommendedName>
</protein>
<dbReference type="InterPro" id="IPR015943">
    <property type="entry name" value="WD40/YVTN_repeat-like_dom_sf"/>
</dbReference>
<sequence length="333" mass="35310">MFGAALVMPAAVLAQQKTGFKVLASYPVKSSGGWDYITVDGAAKLVYTSHGSQVNILATTTGDSVGVFTDTKGVHGIALVKDLNKAYTSNGRANTVGVFDLKTNQLIKAIPVGTNPDAIFYDDHSKKVYAFNGRSKDATVIDVATDAVVATIPLGGKPETGVSDGKGKVFVNIEDTNEEVVIDAKTYKVINRWKLVDGDEPSGLAIDRKTNRLFIGCGGNKTMIVLNAITGTIVGKFPIGDCDGVAFDPTLKQAYSSNGEGTISVIRELSADKFVFVENIVTEPGARTIGLDETTHKLYLPTAKSIPAEPTADNPHPRPKQIPGTFHIIVVGK</sequence>
<dbReference type="PANTHER" id="PTHR47197">
    <property type="entry name" value="PROTEIN NIRF"/>
    <property type="match status" value="1"/>
</dbReference>
<keyword evidence="1" id="KW-0732">Signal</keyword>
<dbReference type="InterPro" id="IPR011048">
    <property type="entry name" value="Haem_d1_sf"/>
</dbReference>
<gene>
    <name evidence="3" type="ORF">GCM10022210_41330</name>
</gene>
<dbReference type="PANTHER" id="PTHR47197:SF3">
    <property type="entry name" value="DIHYDRO-HEME D1 DEHYDROGENASE"/>
    <property type="match status" value="1"/>
</dbReference>
<dbReference type="InterPro" id="IPR048433">
    <property type="entry name" value="YNCE-like_beta-prop"/>
</dbReference>
<evidence type="ECO:0000256" key="1">
    <source>
        <dbReference type="ARBA" id="ARBA00022729"/>
    </source>
</evidence>
<evidence type="ECO:0000313" key="4">
    <source>
        <dbReference type="Proteomes" id="UP001500742"/>
    </source>
</evidence>
<dbReference type="InterPro" id="IPR011964">
    <property type="entry name" value="YVTN_b-propeller_repeat"/>
</dbReference>